<evidence type="ECO:0000256" key="4">
    <source>
        <dbReference type="ARBA" id="ARBA00022525"/>
    </source>
</evidence>
<evidence type="ECO:0000256" key="8">
    <source>
        <dbReference type="RuleBase" id="RU361169"/>
    </source>
</evidence>
<keyword evidence="7" id="KW-0961">Cell wall biogenesis/degradation</keyword>
<dbReference type="GO" id="GO:0005975">
    <property type="term" value="P:carbohydrate metabolic process"/>
    <property type="evidence" value="ECO:0007669"/>
    <property type="project" value="InterPro"/>
</dbReference>
<dbReference type="InterPro" id="IPR011050">
    <property type="entry name" value="Pectin_lyase_fold/virulence"/>
</dbReference>
<dbReference type="PANTHER" id="PTHR31375">
    <property type="match status" value="1"/>
</dbReference>
<evidence type="ECO:0000256" key="9">
    <source>
        <dbReference type="SAM" id="SignalP"/>
    </source>
</evidence>
<proteinExistence type="inferred from homology"/>
<evidence type="ECO:0000256" key="2">
    <source>
        <dbReference type="ARBA" id="ARBA00008834"/>
    </source>
</evidence>
<keyword evidence="4" id="KW-0964">Secreted</keyword>
<dbReference type="OrthoDB" id="850923at2759"/>
<keyword evidence="5 8" id="KW-0378">Hydrolase</keyword>
<evidence type="ECO:0000256" key="1">
    <source>
        <dbReference type="ARBA" id="ARBA00004191"/>
    </source>
</evidence>
<organism evidence="10 11">
    <name type="scientific">Mucuna pruriens</name>
    <name type="common">Velvet bean</name>
    <name type="synonym">Dolichos pruriens</name>
    <dbReference type="NCBI Taxonomy" id="157652"/>
    <lineage>
        <taxon>Eukaryota</taxon>
        <taxon>Viridiplantae</taxon>
        <taxon>Streptophyta</taxon>
        <taxon>Embryophyta</taxon>
        <taxon>Tracheophyta</taxon>
        <taxon>Spermatophyta</taxon>
        <taxon>Magnoliopsida</taxon>
        <taxon>eudicotyledons</taxon>
        <taxon>Gunneridae</taxon>
        <taxon>Pentapetalae</taxon>
        <taxon>rosids</taxon>
        <taxon>fabids</taxon>
        <taxon>Fabales</taxon>
        <taxon>Fabaceae</taxon>
        <taxon>Papilionoideae</taxon>
        <taxon>50 kb inversion clade</taxon>
        <taxon>NPAAA clade</taxon>
        <taxon>indigoferoid/millettioid clade</taxon>
        <taxon>Phaseoleae</taxon>
        <taxon>Mucuna</taxon>
    </lineage>
</organism>
<evidence type="ECO:0000256" key="6">
    <source>
        <dbReference type="ARBA" id="ARBA00023295"/>
    </source>
</evidence>
<keyword evidence="9" id="KW-0732">Signal</keyword>
<reference evidence="10" key="1">
    <citation type="submission" date="2018-05" db="EMBL/GenBank/DDBJ databases">
        <title>Draft genome of Mucuna pruriens seed.</title>
        <authorList>
            <person name="Nnadi N.E."/>
            <person name="Vos R."/>
            <person name="Hasami M.H."/>
            <person name="Devisetty U.K."/>
            <person name="Aguiy J.C."/>
        </authorList>
    </citation>
    <scope>NUCLEOTIDE SEQUENCE [LARGE SCALE GENOMIC DNA]</scope>
    <source>
        <strain evidence="10">JCA_2017</strain>
    </source>
</reference>
<sequence length="132" mass="14353">MAFGFSTFALFLFLVSFPRAQSMAFDVTKYGVASNGDITQALTNAWKEACASTSPSKLFIPNGTYKLKQVDLRGPCKALIEVQVDGTIEAPADPTHLNGNAPWISFQYINFFTLSGLGTFDGLGEASWKENN</sequence>
<evidence type="ECO:0000313" key="11">
    <source>
        <dbReference type="Proteomes" id="UP000257109"/>
    </source>
</evidence>
<keyword evidence="6 8" id="KW-0326">Glycosidase</keyword>
<dbReference type="InterPro" id="IPR000743">
    <property type="entry name" value="Glyco_hydro_28"/>
</dbReference>
<dbReference type="Pfam" id="PF00295">
    <property type="entry name" value="Glyco_hydro_28"/>
    <property type="match status" value="1"/>
</dbReference>
<dbReference type="GO" id="GO:0071555">
    <property type="term" value="P:cell wall organization"/>
    <property type="evidence" value="ECO:0007669"/>
    <property type="project" value="UniProtKB-KW"/>
</dbReference>
<evidence type="ECO:0000256" key="3">
    <source>
        <dbReference type="ARBA" id="ARBA00022512"/>
    </source>
</evidence>
<evidence type="ECO:0000313" key="10">
    <source>
        <dbReference type="EMBL" id="RDX69230.1"/>
    </source>
</evidence>
<feature type="non-terminal residue" evidence="10">
    <location>
        <position position="132"/>
    </location>
</feature>
<dbReference type="InterPro" id="IPR012334">
    <property type="entry name" value="Pectin_lyas_fold"/>
</dbReference>
<evidence type="ECO:0000256" key="7">
    <source>
        <dbReference type="ARBA" id="ARBA00023316"/>
    </source>
</evidence>
<accession>A0A371ET56</accession>
<evidence type="ECO:0008006" key="12">
    <source>
        <dbReference type="Google" id="ProtNLM"/>
    </source>
</evidence>
<dbReference type="STRING" id="157652.A0A371ET56"/>
<protein>
    <recommendedName>
        <fullName evidence="12">Polygalacturonase</fullName>
    </recommendedName>
</protein>
<keyword evidence="3" id="KW-0134">Cell wall</keyword>
<name>A0A371ET56_MUCPR</name>
<dbReference type="SUPFAM" id="SSF51126">
    <property type="entry name" value="Pectin lyase-like"/>
    <property type="match status" value="1"/>
</dbReference>
<dbReference type="GO" id="GO:0004650">
    <property type="term" value="F:polygalacturonase activity"/>
    <property type="evidence" value="ECO:0007669"/>
    <property type="project" value="InterPro"/>
</dbReference>
<dbReference type="Proteomes" id="UP000257109">
    <property type="component" value="Unassembled WGS sequence"/>
</dbReference>
<feature type="signal peptide" evidence="9">
    <location>
        <begin position="1"/>
        <end position="22"/>
    </location>
</feature>
<evidence type="ECO:0000256" key="5">
    <source>
        <dbReference type="ARBA" id="ARBA00022801"/>
    </source>
</evidence>
<comment type="similarity">
    <text evidence="2 8">Belongs to the glycosyl hydrolase 28 family.</text>
</comment>
<feature type="non-terminal residue" evidence="10">
    <location>
        <position position="1"/>
    </location>
</feature>
<feature type="chain" id="PRO_5016901451" description="Polygalacturonase" evidence="9">
    <location>
        <begin position="23"/>
        <end position="132"/>
    </location>
</feature>
<comment type="subcellular location">
    <subcellularLocation>
        <location evidence="1">Secreted</location>
        <location evidence="1">Cell wall</location>
    </subcellularLocation>
</comment>
<gene>
    <name evidence="10" type="ORF">CR513_51680</name>
</gene>
<dbReference type="Gene3D" id="2.160.20.10">
    <property type="entry name" value="Single-stranded right-handed beta-helix, Pectin lyase-like"/>
    <property type="match status" value="1"/>
</dbReference>
<keyword evidence="11" id="KW-1185">Reference proteome</keyword>
<comment type="caution">
    <text evidence="10">The sequence shown here is derived from an EMBL/GenBank/DDBJ whole genome shotgun (WGS) entry which is preliminary data.</text>
</comment>
<dbReference type="EMBL" id="QJKJ01012206">
    <property type="protein sequence ID" value="RDX69230.1"/>
    <property type="molecule type" value="Genomic_DNA"/>
</dbReference>
<dbReference type="AlphaFoldDB" id="A0A371ET56"/>